<organism evidence="2 3">
    <name type="scientific">Canis lupus dingo</name>
    <name type="common">dingo</name>
    <dbReference type="NCBI Taxonomy" id="286419"/>
    <lineage>
        <taxon>Eukaryota</taxon>
        <taxon>Metazoa</taxon>
        <taxon>Chordata</taxon>
        <taxon>Craniata</taxon>
        <taxon>Vertebrata</taxon>
        <taxon>Euteleostomi</taxon>
        <taxon>Mammalia</taxon>
        <taxon>Eutheria</taxon>
        <taxon>Laurasiatheria</taxon>
        <taxon>Carnivora</taxon>
        <taxon>Caniformia</taxon>
        <taxon>Canidae</taxon>
        <taxon>Canis</taxon>
    </lineage>
</organism>
<keyword evidence="3" id="KW-1185">Reference proteome</keyword>
<sequence length="417" mass="49997">MLTIVSYFLCHIRLLKYEEQEYEAVIPSESEPAKITEKETLKHKTFRTFSVPLKSEETEDIYQDYYPGIIQQESSKPVSRKKEEKPKGKKDQTHGCPEFKKKRLVSYDRIEPEDDDVTRHIIRLREKFGWQTVLPQHYLEYRSFKIAIQKIILKEPLKDDGEFIYCLPRKNSQVLYNPYDLQVTKIGDVEEIELIPTLEWLLERTCYSLLQQFRIFPNFRINKLFVTWKLNVRRIKTDNSRSFLYHHLFWADELFQGCLLYIKGLCEDAVDIKKGYEHEDHPSAICLIKLNRSRTYSLDEFYKEQLQQATQAQKQLEDIRDKAISEIKSTILKVAEKKEIKEYFESNFSEDDTTHFKLPKYRRLLETILKFLMLIDYIFQELIRQLMNTAITLLFELFNNSARMPFSMEKRNEDLIK</sequence>
<reference evidence="2" key="2">
    <citation type="submission" date="2025-09" db="UniProtKB">
        <authorList>
            <consortium name="Ensembl"/>
        </authorList>
    </citation>
    <scope>IDENTIFICATION</scope>
</reference>
<proteinExistence type="predicted"/>
<dbReference type="AlphaFoldDB" id="A0A8C0JPD4"/>
<name>A0A8C0JPD4_CANLU</name>
<reference evidence="2" key="1">
    <citation type="submission" date="2025-08" db="UniProtKB">
        <authorList>
            <consortium name="Ensembl"/>
        </authorList>
    </citation>
    <scope>IDENTIFICATION</scope>
</reference>
<accession>A0A8C0JPD4</accession>
<dbReference type="GeneTree" id="ENSGT00390000000412"/>
<dbReference type="Ensembl" id="ENSCAFT00020004670.1">
    <property type="protein sequence ID" value="ENSCAFP00020004035.1"/>
    <property type="gene ID" value="ENSCAFG00020003357.1"/>
</dbReference>
<feature type="compositionally biased region" description="Basic and acidic residues" evidence="1">
    <location>
        <begin position="80"/>
        <end position="95"/>
    </location>
</feature>
<evidence type="ECO:0000256" key="1">
    <source>
        <dbReference type="SAM" id="MobiDB-lite"/>
    </source>
</evidence>
<dbReference type="Proteomes" id="UP000694391">
    <property type="component" value="Unplaced"/>
</dbReference>
<feature type="region of interest" description="Disordered" evidence="1">
    <location>
        <begin position="74"/>
        <end position="95"/>
    </location>
</feature>
<evidence type="ECO:0000313" key="3">
    <source>
        <dbReference type="Proteomes" id="UP000694391"/>
    </source>
</evidence>
<evidence type="ECO:0000313" key="2">
    <source>
        <dbReference type="Ensembl" id="ENSCAFP00020004035.1"/>
    </source>
</evidence>
<protein>
    <submittedName>
        <fullName evidence="2">Dynein axonemal heavy chain 14</fullName>
    </submittedName>
</protein>